<dbReference type="EMBL" id="CAFBNZ010000060">
    <property type="protein sequence ID" value="CAB4969441.1"/>
    <property type="molecule type" value="Genomic_DNA"/>
</dbReference>
<dbReference type="EMBL" id="CAFBRX010000206">
    <property type="protein sequence ID" value="CAB5134090.1"/>
    <property type="molecule type" value="Genomic_DNA"/>
</dbReference>
<evidence type="ECO:0000313" key="1">
    <source>
        <dbReference type="EMBL" id="CAB4632132.1"/>
    </source>
</evidence>
<sequence>MILGAGLSALMACGSNDTTQEVVPASPSMTEVATFDDVTANIIGTQTNFSLTAALAESPVAFWFWAPD</sequence>
<dbReference type="AlphaFoldDB" id="A0A6J6W3B0"/>
<proteinExistence type="predicted"/>
<dbReference type="EMBL" id="CAEZZV010000071">
    <property type="protein sequence ID" value="CAB4778239.1"/>
    <property type="molecule type" value="Genomic_DNA"/>
</dbReference>
<protein>
    <submittedName>
        <fullName evidence="2">Unannotated protein</fullName>
    </submittedName>
</protein>
<name>A0A6J6W3B0_9ZZZZ</name>
<organism evidence="2">
    <name type="scientific">freshwater metagenome</name>
    <dbReference type="NCBI Taxonomy" id="449393"/>
    <lineage>
        <taxon>unclassified sequences</taxon>
        <taxon>metagenomes</taxon>
        <taxon>ecological metagenomes</taxon>
    </lineage>
</organism>
<dbReference type="EMBL" id="CAFBQJ010000089">
    <property type="protein sequence ID" value="CAB5048634.1"/>
    <property type="molecule type" value="Genomic_DNA"/>
</dbReference>
<reference evidence="2" key="1">
    <citation type="submission" date="2020-05" db="EMBL/GenBank/DDBJ databases">
        <authorList>
            <person name="Chiriac C."/>
            <person name="Salcher M."/>
            <person name="Ghai R."/>
            <person name="Kavagutti S V."/>
        </authorList>
    </citation>
    <scope>NUCLEOTIDE SEQUENCE</scope>
</reference>
<evidence type="ECO:0000313" key="3">
    <source>
        <dbReference type="EMBL" id="CAB4969441.1"/>
    </source>
</evidence>
<accession>A0A6J6W3B0</accession>
<evidence type="ECO:0000313" key="4">
    <source>
        <dbReference type="EMBL" id="CAB5048634.1"/>
    </source>
</evidence>
<evidence type="ECO:0000313" key="2">
    <source>
        <dbReference type="EMBL" id="CAB4778239.1"/>
    </source>
</evidence>
<dbReference type="EMBL" id="CAEZVL010000099">
    <property type="protein sequence ID" value="CAB4632132.1"/>
    <property type="molecule type" value="Genomic_DNA"/>
</dbReference>
<evidence type="ECO:0000313" key="5">
    <source>
        <dbReference type="EMBL" id="CAB5134090.1"/>
    </source>
</evidence>
<gene>
    <name evidence="1" type="ORF">UFOPK1960_00749</name>
    <name evidence="2" type="ORF">UFOPK2921_00684</name>
    <name evidence="3" type="ORF">UFOPK3889_00458</name>
    <name evidence="4" type="ORF">UFOPK4275_00614</name>
    <name evidence="5" type="ORF">UFOPK4422_01526</name>
</gene>